<comment type="caution">
    <text evidence="2">The sequence shown here is derived from an EMBL/GenBank/DDBJ whole genome shotgun (WGS) entry which is preliminary data.</text>
</comment>
<evidence type="ECO:0000313" key="3">
    <source>
        <dbReference type="Proteomes" id="UP000017837"/>
    </source>
</evidence>
<protein>
    <recommendedName>
        <fullName evidence="1">VOC domain-containing protein</fullName>
    </recommendedName>
</protein>
<dbReference type="AlphaFoldDB" id="V4NXL7"/>
<dbReference type="PANTHER" id="PTHR46142:SF3">
    <property type="entry name" value="F18B13.24 PROTEIN"/>
    <property type="match status" value="1"/>
</dbReference>
<dbReference type="STRING" id="1121022.GCA_000376105_02817"/>
<dbReference type="Pfam" id="PF00903">
    <property type="entry name" value="Glyoxalase"/>
    <property type="match status" value="1"/>
</dbReference>
<evidence type="ECO:0000313" key="2">
    <source>
        <dbReference type="EMBL" id="ESQ86532.1"/>
    </source>
</evidence>
<gene>
    <name evidence="2" type="ORF">ABENE_18140</name>
</gene>
<dbReference type="PATRIC" id="fig|1121022.4.peg.3709"/>
<feature type="domain" description="VOC" evidence="1">
    <location>
        <begin position="30"/>
        <end position="154"/>
    </location>
</feature>
<dbReference type="Proteomes" id="UP000017837">
    <property type="component" value="Unassembled WGS sequence"/>
</dbReference>
<dbReference type="SUPFAM" id="SSF54593">
    <property type="entry name" value="Glyoxalase/Bleomycin resistance protein/Dihydroxybiphenyl dioxygenase"/>
    <property type="match status" value="1"/>
</dbReference>
<dbReference type="PROSITE" id="PS51819">
    <property type="entry name" value="VOC"/>
    <property type="match status" value="1"/>
</dbReference>
<dbReference type="InterPro" id="IPR029068">
    <property type="entry name" value="Glyas_Bleomycin-R_OHBP_Dase"/>
</dbReference>
<name>V4NXL7_9CAUL</name>
<reference evidence="2 3" key="1">
    <citation type="journal article" date="2014" name="Nature">
        <title>Sequential evolution of bacterial morphology by co-option of a developmental regulator.</title>
        <authorList>
            <person name="Jiang C."/>
            <person name="Brown P.J."/>
            <person name="Ducret A."/>
            <person name="Brun Y.V."/>
        </authorList>
    </citation>
    <scope>NUCLEOTIDE SEQUENCE [LARGE SCALE GENOMIC DNA]</scope>
    <source>
        <strain evidence="2 3">DSM 16100</strain>
    </source>
</reference>
<feature type="non-terminal residue" evidence="2">
    <location>
        <position position="1"/>
    </location>
</feature>
<accession>V4NXL7</accession>
<dbReference type="EMBL" id="AWGB01000053">
    <property type="protein sequence ID" value="ESQ86532.1"/>
    <property type="molecule type" value="Genomic_DNA"/>
</dbReference>
<dbReference type="InterPro" id="IPR037523">
    <property type="entry name" value="VOC_core"/>
</dbReference>
<sequence length="155" mass="17601">RKSNLRTYLKGAAIDHRRALFYAGGMTVKTLDHVNIQTRDMATTIAFYSDLLGLVAKTAPRRKPEERQWLYAGDRAVIHLNLFGTDNTYPREVISGGPTGAIHHVAFECDGLDDTIVRLEARGLRFERAELPEIKLTQLFVTDPNNVLLELNFRY</sequence>
<organism evidence="2 3">
    <name type="scientific">Asticcacaulis benevestitus DSM 16100 = ATCC BAA-896</name>
    <dbReference type="NCBI Taxonomy" id="1121022"/>
    <lineage>
        <taxon>Bacteria</taxon>
        <taxon>Pseudomonadati</taxon>
        <taxon>Pseudomonadota</taxon>
        <taxon>Alphaproteobacteria</taxon>
        <taxon>Caulobacterales</taxon>
        <taxon>Caulobacteraceae</taxon>
        <taxon>Asticcacaulis</taxon>
    </lineage>
</organism>
<dbReference type="RefSeq" id="WP_023447410.1">
    <property type="nucleotide sequence ID" value="NZ_AWGB01000053.1"/>
</dbReference>
<dbReference type="InterPro" id="IPR004360">
    <property type="entry name" value="Glyas_Fos-R_dOase_dom"/>
</dbReference>
<dbReference type="eggNOG" id="COG0346">
    <property type="taxonomic scope" value="Bacteria"/>
</dbReference>
<evidence type="ECO:0000259" key="1">
    <source>
        <dbReference type="PROSITE" id="PS51819"/>
    </source>
</evidence>
<proteinExistence type="predicted"/>
<dbReference type="PANTHER" id="PTHR46142">
    <property type="match status" value="1"/>
</dbReference>
<dbReference type="Gene3D" id="3.10.180.10">
    <property type="entry name" value="2,3-Dihydroxybiphenyl 1,2-Dioxygenase, domain 1"/>
    <property type="match status" value="1"/>
</dbReference>
<keyword evidence="3" id="KW-1185">Reference proteome</keyword>